<dbReference type="Pfam" id="PF00172">
    <property type="entry name" value="Zn_clus"/>
    <property type="match status" value="1"/>
</dbReference>
<evidence type="ECO:0000313" key="6">
    <source>
        <dbReference type="Proteomes" id="UP000620124"/>
    </source>
</evidence>
<name>A0A8H6YT98_9AGAR</name>
<dbReference type="GO" id="GO:0000981">
    <property type="term" value="F:DNA-binding transcription factor activity, RNA polymerase II-specific"/>
    <property type="evidence" value="ECO:0007669"/>
    <property type="project" value="InterPro"/>
</dbReference>
<feature type="compositionally biased region" description="Polar residues" evidence="3">
    <location>
        <begin position="146"/>
        <end position="158"/>
    </location>
</feature>
<comment type="caution">
    <text evidence="5">The sequence shown here is derived from an EMBL/GenBank/DDBJ whole genome shotgun (WGS) entry which is preliminary data.</text>
</comment>
<gene>
    <name evidence="5" type="ORF">MVEN_00348400</name>
</gene>
<dbReference type="SMART" id="SM00066">
    <property type="entry name" value="GAL4"/>
    <property type="match status" value="1"/>
</dbReference>
<feature type="compositionally biased region" description="Basic residues" evidence="3">
    <location>
        <begin position="197"/>
        <end position="206"/>
    </location>
</feature>
<dbReference type="GO" id="GO:0008270">
    <property type="term" value="F:zinc ion binding"/>
    <property type="evidence" value="ECO:0007669"/>
    <property type="project" value="InterPro"/>
</dbReference>
<feature type="region of interest" description="Disordered" evidence="3">
    <location>
        <begin position="132"/>
        <end position="237"/>
    </location>
</feature>
<feature type="compositionally biased region" description="Polar residues" evidence="3">
    <location>
        <begin position="382"/>
        <end position="393"/>
    </location>
</feature>
<dbReference type="Proteomes" id="UP000620124">
    <property type="component" value="Unassembled WGS sequence"/>
</dbReference>
<feature type="compositionally biased region" description="Low complexity" evidence="3">
    <location>
        <begin position="173"/>
        <end position="196"/>
    </location>
</feature>
<feature type="domain" description="Zn(2)-C6 fungal-type" evidence="4">
    <location>
        <begin position="77"/>
        <end position="108"/>
    </location>
</feature>
<keyword evidence="2" id="KW-0539">Nucleus</keyword>
<dbReference type="InterPro" id="IPR001138">
    <property type="entry name" value="Zn2Cys6_DnaBD"/>
</dbReference>
<dbReference type="AlphaFoldDB" id="A0A8H6YT98"/>
<dbReference type="Gene3D" id="4.10.240.10">
    <property type="entry name" value="Zn(2)-C6 fungal-type DNA-binding domain"/>
    <property type="match status" value="1"/>
</dbReference>
<dbReference type="InterPro" id="IPR050613">
    <property type="entry name" value="Sec_Metabolite_Reg"/>
</dbReference>
<evidence type="ECO:0000313" key="5">
    <source>
        <dbReference type="EMBL" id="KAF7364784.1"/>
    </source>
</evidence>
<dbReference type="SUPFAM" id="SSF57701">
    <property type="entry name" value="Zn2/Cys6 DNA-binding domain"/>
    <property type="match status" value="1"/>
</dbReference>
<keyword evidence="6" id="KW-1185">Reference proteome</keyword>
<evidence type="ECO:0000256" key="2">
    <source>
        <dbReference type="ARBA" id="ARBA00023242"/>
    </source>
</evidence>
<organism evidence="5 6">
    <name type="scientific">Mycena venus</name>
    <dbReference type="NCBI Taxonomy" id="2733690"/>
    <lineage>
        <taxon>Eukaryota</taxon>
        <taxon>Fungi</taxon>
        <taxon>Dikarya</taxon>
        <taxon>Basidiomycota</taxon>
        <taxon>Agaricomycotina</taxon>
        <taxon>Agaricomycetes</taxon>
        <taxon>Agaricomycetidae</taxon>
        <taxon>Agaricales</taxon>
        <taxon>Marasmiineae</taxon>
        <taxon>Mycenaceae</taxon>
        <taxon>Mycena</taxon>
    </lineage>
</organism>
<dbReference type="OrthoDB" id="2269373at2759"/>
<comment type="subcellular location">
    <subcellularLocation>
        <location evidence="1">Nucleus</location>
    </subcellularLocation>
</comment>
<dbReference type="GO" id="GO:0005634">
    <property type="term" value="C:nucleus"/>
    <property type="evidence" value="ECO:0007669"/>
    <property type="project" value="UniProtKB-SubCell"/>
</dbReference>
<dbReference type="CDD" id="cd00067">
    <property type="entry name" value="GAL4"/>
    <property type="match status" value="1"/>
</dbReference>
<evidence type="ECO:0000256" key="1">
    <source>
        <dbReference type="ARBA" id="ARBA00004123"/>
    </source>
</evidence>
<dbReference type="PROSITE" id="PS00463">
    <property type="entry name" value="ZN2_CY6_FUNGAL_1"/>
    <property type="match status" value="1"/>
</dbReference>
<reference evidence="5" key="1">
    <citation type="submission" date="2020-05" db="EMBL/GenBank/DDBJ databases">
        <title>Mycena genomes resolve the evolution of fungal bioluminescence.</title>
        <authorList>
            <person name="Tsai I.J."/>
        </authorList>
    </citation>
    <scope>NUCLEOTIDE SEQUENCE</scope>
    <source>
        <strain evidence="5">CCC161011</strain>
    </source>
</reference>
<proteinExistence type="predicted"/>
<protein>
    <submittedName>
        <fullName evidence="5">Heme-responsive zinc finger transcription factor HAP1</fullName>
    </submittedName>
</protein>
<evidence type="ECO:0000256" key="3">
    <source>
        <dbReference type="SAM" id="MobiDB-lite"/>
    </source>
</evidence>
<feature type="region of interest" description="Disordered" evidence="3">
    <location>
        <begin position="367"/>
        <end position="393"/>
    </location>
</feature>
<feature type="region of interest" description="Disordered" evidence="3">
    <location>
        <begin position="260"/>
        <end position="281"/>
    </location>
</feature>
<evidence type="ECO:0000259" key="4">
    <source>
        <dbReference type="PROSITE" id="PS50048"/>
    </source>
</evidence>
<dbReference type="PROSITE" id="PS50048">
    <property type="entry name" value="ZN2_CY6_FUNGAL_2"/>
    <property type="match status" value="1"/>
</dbReference>
<feature type="compositionally biased region" description="Pro residues" evidence="3">
    <location>
        <begin position="163"/>
        <end position="172"/>
    </location>
</feature>
<sequence length="484" mass="52387">MQSRYPQEAGVDFLGTGTRHGPSLLIPCTPTLVSPPPDTDIHQHTFAPLQLKGEIMDLEFTIDTDHRKRRRNRTTQSCLNCHTSKRKCDRKRPCQRCIQLGLTGLCVYEIDDPALRDDPSVDENTRLRNRIAELESLANPTRAGPTPTSATATRTKNGTRAPPNAPPSPPPNSSAGTRPSRRIPSPRTSTSPLTARARPRSSRPSRPRCPPESTSPHLYRFSNSPGPGSAHRYFPDRSGSFDNGTGYDSAYGPLSGSDDGNGYGGHYSPSSAGGSGSGGARSGVGANGGANGSGYCPCRASPGMGHAYISLSQALQSTLTAARTYAAHPPGTPCVLFRRIADLASLMQYVSSSLNFFFLAADRPRNRGTDPTDPAGPAYSVHSDSSTTPTDSEVLTPPLRVLLALEPGQRTRQPHVLLLRQLQFQLLHRDRDLELDLLVQHVPLWSGRVPGVERVPRLAGVPPRAYPRRRWRGGQPVAVEWVPS</sequence>
<dbReference type="PANTHER" id="PTHR31001">
    <property type="entry name" value="UNCHARACTERIZED TRANSCRIPTIONAL REGULATORY PROTEIN"/>
    <property type="match status" value="1"/>
</dbReference>
<dbReference type="EMBL" id="JACAZI010000003">
    <property type="protein sequence ID" value="KAF7364784.1"/>
    <property type="molecule type" value="Genomic_DNA"/>
</dbReference>
<dbReference type="PANTHER" id="PTHR31001:SF81">
    <property type="entry name" value="ZN(II)2CYS6 TRANSCRIPTION FACTOR"/>
    <property type="match status" value="1"/>
</dbReference>
<dbReference type="InterPro" id="IPR036864">
    <property type="entry name" value="Zn2-C6_fun-type_DNA-bd_sf"/>
</dbReference>
<accession>A0A8H6YT98</accession>